<name>A0ABV0S0A2_9TELE</name>
<keyword evidence="1" id="KW-0472">Membrane</keyword>
<feature type="transmembrane region" description="Helical" evidence="1">
    <location>
        <begin position="31"/>
        <end position="50"/>
    </location>
</feature>
<comment type="caution">
    <text evidence="2">The sequence shown here is derived from an EMBL/GenBank/DDBJ whole genome shotgun (WGS) entry which is preliminary data.</text>
</comment>
<proteinExistence type="predicted"/>
<organism evidence="2 3">
    <name type="scientific">Xenoophorus captivus</name>
    <dbReference type="NCBI Taxonomy" id="1517983"/>
    <lineage>
        <taxon>Eukaryota</taxon>
        <taxon>Metazoa</taxon>
        <taxon>Chordata</taxon>
        <taxon>Craniata</taxon>
        <taxon>Vertebrata</taxon>
        <taxon>Euteleostomi</taxon>
        <taxon>Actinopterygii</taxon>
        <taxon>Neopterygii</taxon>
        <taxon>Teleostei</taxon>
        <taxon>Neoteleostei</taxon>
        <taxon>Acanthomorphata</taxon>
        <taxon>Ovalentaria</taxon>
        <taxon>Atherinomorphae</taxon>
        <taxon>Cyprinodontiformes</taxon>
        <taxon>Goodeidae</taxon>
        <taxon>Xenoophorus</taxon>
    </lineage>
</organism>
<dbReference type="Proteomes" id="UP001434883">
    <property type="component" value="Unassembled WGS sequence"/>
</dbReference>
<feature type="non-terminal residue" evidence="2">
    <location>
        <position position="1"/>
    </location>
</feature>
<keyword evidence="1" id="KW-0812">Transmembrane</keyword>
<gene>
    <name evidence="2" type="ORF">XENOCAPTIV_021955</name>
</gene>
<keyword evidence="3" id="KW-1185">Reference proteome</keyword>
<evidence type="ECO:0000313" key="3">
    <source>
        <dbReference type="Proteomes" id="UP001434883"/>
    </source>
</evidence>
<protein>
    <submittedName>
        <fullName evidence="2">Uncharacterized protein</fullName>
    </submittedName>
</protein>
<evidence type="ECO:0000313" key="2">
    <source>
        <dbReference type="EMBL" id="MEQ2213841.1"/>
    </source>
</evidence>
<sequence>PDVPGPSAMGHHSADAAPATMMERSIFSAKYIFVENLLRSGLIVLYLPLLSVGKCRRWTICFSYNIF</sequence>
<reference evidence="2 3" key="1">
    <citation type="submission" date="2021-06" db="EMBL/GenBank/DDBJ databases">
        <authorList>
            <person name="Palmer J.M."/>
        </authorList>
    </citation>
    <scope>NUCLEOTIDE SEQUENCE [LARGE SCALE GENOMIC DNA]</scope>
    <source>
        <strain evidence="2 3">XC_2019</strain>
        <tissue evidence="2">Muscle</tissue>
    </source>
</reference>
<accession>A0ABV0S0A2</accession>
<dbReference type="EMBL" id="JAHRIN010063661">
    <property type="protein sequence ID" value="MEQ2213841.1"/>
    <property type="molecule type" value="Genomic_DNA"/>
</dbReference>
<keyword evidence="1" id="KW-1133">Transmembrane helix</keyword>
<evidence type="ECO:0000256" key="1">
    <source>
        <dbReference type="SAM" id="Phobius"/>
    </source>
</evidence>